<evidence type="ECO:0000313" key="2">
    <source>
        <dbReference type="EMBL" id="RHY12669.1"/>
    </source>
</evidence>
<proteinExistence type="predicted"/>
<feature type="domain" description="Helicase-associated" evidence="1">
    <location>
        <begin position="103"/>
        <end position="174"/>
    </location>
</feature>
<gene>
    <name evidence="2" type="ORF">DYB36_003988</name>
</gene>
<dbReference type="PANTHER" id="PTHR37066">
    <property type="entry name" value="HELICASE-ASSOCIATED"/>
    <property type="match status" value="1"/>
</dbReference>
<sequence>MLVSAVRKGGPLRPLYVRGAASSAIPLHVQKMVVKMAVDTFDPAVSKYTTLPARLKVPPSPDQSKHPSWVNLSSFREAYRKKMLAPDVVEALNNVGFVWDTRQHKWEVTLQGLQTFSDLYGHVRVPTTFVVPEGSEQWPQECWNWKLGYLVDRLRRDKENMPQDRIATLDSLGFIWKLHSHTWHQSMELLATYKRLFGDVNVPQRYVIPSTDEWPSFGHGVRLGMWVQHVRWRAAAFPKARVAALDELGFVWAAFDERWQVNVKAMQTYKALKGHVNVPRKFVTTDEWPEALRGLHLGIFLNNSKRRVDIFDPSRRNDLRALGVEV</sequence>
<dbReference type="InterPro" id="IPR005114">
    <property type="entry name" value="Helicase_assoc"/>
</dbReference>
<organism evidence="2 3">
    <name type="scientific">Aphanomyces astaci</name>
    <name type="common">Crayfish plague agent</name>
    <dbReference type="NCBI Taxonomy" id="112090"/>
    <lineage>
        <taxon>Eukaryota</taxon>
        <taxon>Sar</taxon>
        <taxon>Stramenopiles</taxon>
        <taxon>Oomycota</taxon>
        <taxon>Saprolegniomycetes</taxon>
        <taxon>Saprolegniales</taxon>
        <taxon>Verrucalvaceae</taxon>
        <taxon>Aphanomyces</taxon>
    </lineage>
</organism>
<accession>A0A397B3E7</accession>
<dbReference type="Proteomes" id="UP000265427">
    <property type="component" value="Unassembled WGS sequence"/>
</dbReference>
<comment type="caution">
    <text evidence="2">The sequence shown here is derived from an EMBL/GenBank/DDBJ whole genome shotgun (WGS) entry which is preliminary data.</text>
</comment>
<feature type="domain" description="Helicase-associated" evidence="1">
    <location>
        <begin position="256"/>
        <end position="324"/>
    </location>
</feature>
<dbReference type="EMBL" id="QUSZ01004803">
    <property type="protein sequence ID" value="RHY12669.1"/>
    <property type="molecule type" value="Genomic_DNA"/>
</dbReference>
<reference evidence="2 3" key="1">
    <citation type="submission" date="2018-08" db="EMBL/GenBank/DDBJ databases">
        <title>Aphanomyces genome sequencing and annotation.</title>
        <authorList>
            <person name="Minardi D."/>
            <person name="Oidtmann B."/>
            <person name="Van Der Giezen M."/>
            <person name="Studholme D.J."/>
        </authorList>
    </citation>
    <scope>NUCLEOTIDE SEQUENCE [LARGE SCALE GENOMIC DNA]</scope>
    <source>
        <strain evidence="2 3">Kv</strain>
    </source>
</reference>
<evidence type="ECO:0000259" key="1">
    <source>
        <dbReference type="Pfam" id="PF03457"/>
    </source>
</evidence>
<dbReference type="AlphaFoldDB" id="A0A397B3E7"/>
<evidence type="ECO:0000313" key="3">
    <source>
        <dbReference type="Proteomes" id="UP000265427"/>
    </source>
</evidence>
<protein>
    <recommendedName>
        <fullName evidence="1">Helicase-associated domain-containing protein</fullName>
    </recommendedName>
</protein>
<dbReference type="Pfam" id="PF03457">
    <property type="entry name" value="HA"/>
    <property type="match status" value="3"/>
</dbReference>
<name>A0A397B3E7_APHAT</name>
<dbReference type="VEuPathDB" id="FungiDB:H257_13541"/>
<dbReference type="PANTHER" id="PTHR37066:SF1">
    <property type="entry name" value="LNS2_PITP DOMAIN-CONTAINING PROTEIN"/>
    <property type="match status" value="1"/>
</dbReference>
<feature type="domain" description="Helicase-associated" evidence="1">
    <location>
        <begin position="180"/>
        <end position="250"/>
    </location>
</feature>